<sequence length="40" mass="4585">MLIISKTIGFRNYVWGVKSITFESLYHLLQESGRVTSNPV</sequence>
<protein>
    <submittedName>
        <fullName evidence="1">Uncharacterized protein</fullName>
    </submittedName>
</protein>
<name>A0A653BQ76_CALMS</name>
<organism evidence="1 2">
    <name type="scientific">Callosobruchus maculatus</name>
    <name type="common">Southern cowpea weevil</name>
    <name type="synonym">Pulse bruchid</name>
    <dbReference type="NCBI Taxonomy" id="64391"/>
    <lineage>
        <taxon>Eukaryota</taxon>
        <taxon>Metazoa</taxon>
        <taxon>Ecdysozoa</taxon>
        <taxon>Arthropoda</taxon>
        <taxon>Hexapoda</taxon>
        <taxon>Insecta</taxon>
        <taxon>Pterygota</taxon>
        <taxon>Neoptera</taxon>
        <taxon>Endopterygota</taxon>
        <taxon>Coleoptera</taxon>
        <taxon>Polyphaga</taxon>
        <taxon>Cucujiformia</taxon>
        <taxon>Chrysomeloidea</taxon>
        <taxon>Chrysomelidae</taxon>
        <taxon>Bruchinae</taxon>
        <taxon>Bruchini</taxon>
        <taxon>Callosobruchus</taxon>
    </lineage>
</organism>
<dbReference type="OrthoDB" id="425681at2759"/>
<evidence type="ECO:0000313" key="1">
    <source>
        <dbReference type="EMBL" id="VEN37753.1"/>
    </source>
</evidence>
<reference evidence="1 2" key="1">
    <citation type="submission" date="2019-01" db="EMBL/GenBank/DDBJ databases">
        <authorList>
            <person name="Sayadi A."/>
        </authorList>
    </citation>
    <scope>NUCLEOTIDE SEQUENCE [LARGE SCALE GENOMIC DNA]</scope>
</reference>
<evidence type="ECO:0000313" key="2">
    <source>
        <dbReference type="Proteomes" id="UP000410492"/>
    </source>
</evidence>
<dbReference type="AlphaFoldDB" id="A0A653BQ76"/>
<keyword evidence="2" id="KW-1185">Reference proteome</keyword>
<dbReference type="Proteomes" id="UP000410492">
    <property type="component" value="Unassembled WGS sequence"/>
</dbReference>
<accession>A0A653BQ76</accession>
<dbReference type="EMBL" id="CAACVG010003709">
    <property type="protein sequence ID" value="VEN37753.1"/>
    <property type="molecule type" value="Genomic_DNA"/>
</dbReference>
<gene>
    <name evidence="1" type="ORF">CALMAC_LOCUS2888</name>
</gene>
<proteinExistence type="predicted"/>